<dbReference type="HOGENOM" id="CLU_140852_2_2_5"/>
<evidence type="ECO:0000256" key="1">
    <source>
        <dbReference type="SAM" id="MobiDB-lite"/>
    </source>
</evidence>
<gene>
    <name evidence="2" type="ORF">ABI_00050</name>
</gene>
<dbReference type="STRING" id="715226.ABI_00050"/>
<dbReference type="InterPro" id="IPR021647">
    <property type="entry name" value="CusF_Ec"/>
</dbReference>
<protein>
    <submittedName>
        <fullName evidence="2">Copper efflux system periplasmic protein</fullName>
    </submittedName>
</protein>
<evidence type="ECO:0000313" key="3">
    <source>
        <dbReference type="Proteomes" id="UP000006512"/>
    </source>
</evidence>
<keyword evidence="3" id="KW-1185">Reference proteome</keyword>
<dbReference type="InterPro" id="IPR042230">
    <property type="entry name" value="CusF_sf"/>
</dbReference>
<dbReference type="Pfam" id="PF11604">
    <property type="entry name" value="CusF_Ec"/>
    <property type="match status" value="1"/>
</dbReference>
<dbReference type="Proteomes" id="UP000006512">
    <property type="component" value="Unassembled WGS sequence"/>
</dbReference>
<dbReference type="EMBL" id="GL883076">
    <property type="protein sequence ID" value="EGF93773.1"/>
    <property type="molecule type" value="Genomic_DNA"/>
</dbReference>
<dbReference type="eggNOG" id="COG5569">
    <property type="taxonomic scope" value="Bacteria"/>
</dbReference>
<accession>F4QFW2</accession>
<dbReference type="Gene3D" id="2.40.50.320">
    <property type="entry name" value="Copper binding periplasmic protein CusF"/>
    <property type="match status" value="1"/>
</dbReference>
<sequence length="93" mass="9453">MDGMGDMSGMSGMAMEADAKTGSGTGTITEIDKTAGTVTISHEPIPAVGWPAMTMAFKAGPEILSNAKVGQSISFDVSVKGSDTEVTAIRAKN</sequence>
<evidence type="ECO:0000313" key="2">
    <source>
        <dbReference type="EMBL" id="EGF93773.1"/>
    </source>
</evidence>
<name>F4QFW2_9CAUL</name>
<reference evidence="3" key="1">
    <citation type="submission" date="2011-03" db="EMBL/GenBank/DDBJ databases">
        <title>Draft genome sequence of Brevundimonas diminuta.</title>
        <authorList>
            <person name="Brown P.J.B."/>
            <person name="Buechlein A."/>
            <person name="Hemmerich C."/>
            <person name="Brun Y.V."/>
        </authorList>
    </citation>
    <scope>NUCLEOTIDE SEQUENCE [LARGE SCALE GENOMIC DNA]</scope>
    <source>
        <strain evidence="3">C19</strain>
    </source>
</reference>
<feature type="compositionally biased region" description="Low complexity" evidence="1">
    <location>
        <begin position="1"/>
        <end position="16"/>
    </location>
</feature>
<proteinExistence type="predicted"/>
<feature type="region of interest" description="Disordered" evidence="1">
    <location>
        <begin position="1"/>
        <end position="29"/>
    </location>
</feature>
<organism evidence="2 3">
    <name type="scientific">Asticcacaulis biprosthecium C19</name>
    <dbReference type="NCBI Taxonomy" id="715226"/>
    <lineage>
        <taxon>Bacteria</taxon>
        <taxon>Pseudomonadati</taxon>
        <taxon>Pseudomonadota</taxon>
        <taxon>Alphaproteobacteria</taxon>
        <taxon>Caulobacterales</taxon>
        <taxon>Caulobacteraceae</taxon>
        <taxon>Asticcacaulis</taxon>
    </lineage>
</organism>
<dbReference type="AlphaFoldDB" id="F4QFW2"/>